<sequence>MGDLKAVELPIIYSLTDFFNMKKSNITFKNDCSDRIVSSGRVKKDCKKIRNFLKFIIAEKRPYSIK</sequence>
<evidence type="ECO:0000313" key="1">
    <source>
        <dbReference type="EMBL" id="KMY31417.1"/>
    </source>
</evidence>
<accession>A0A0K9FB13</accession>
<proteinExistence type="predicted"/>
<reference evidence="2" key="1">
    <citation type="submission" date="2015-07" db="EMBL/GenBank/DDBJ databases">
        <authorList>
            <consortium name="Consortium for Microbial Forensics and Genomics (microFORGE)"/>
            <person name="Knight B.M."/>
            <person name="Roberts D.P."/>
            <person name="Lin D."/>
            <person name="Hari K."/>
            <person name="Fletcher J."/>
            <person name="Melcher U."/>
            <person name="Blagden T."/>
            <person name="Winegar R.A."/>
        </authorList>
    </citation>
    <scope>NUCLEOTIDE SEQUENCE [LARGE SCALE GENOMIC DNA]</scope>
    <source>
        <strain evidence="2">DSM 23493</strain>
    </source>
</reference>
<name>A0A0K9FB13_9BACI</name>
<dbReference type="EMBL" id="LFXJ01000005">
    <property type="protein sequence ID" value="KMY31417.1"/>
    <property type="molecule type" value="Genomic_DNA"/>
</dbReference>
<dbReference type="AlphaFoldDB" id="A0A0K9FB13"/>
<evidence type="ECO:0000313" key="2">
    <source>
        <dbReference type="Proteomes" id="UP000037326"/>
    </source>
</evidence>
<organism evidence="1 2">
    <name type="scientific">Lysinibacillus xylanilyticus</name>
    <dbReference type="NCBI Taxonomy" id="582475"/>
    <lineage>
        <taxon>Bacteria</taxon>
        <taxon>Bacillati</taxon>
        <taxon>Bacillota</taxon>
        <taxon>Bacilli</taxon>
        <taxon>Bacillales</taxon>
        <taxon>Bacillaceae</taxon>
        <taxon>Lysinibacillus</taxon>
    </lineage>
</organism>
<comment type="caution">
    <text evidence="1">The sequence shown here is derived from an EMBL/GenBank/DDBJ whole genome shotgun (WGS) entry which is preliminary data.</text>
</comment>
<protein>
    <submittedName>
        <fullName evidence="1">Uncharacterized protein</fullName>
    </submittedName>
</protein>
<dbReference type="Proteomes" id="UP000037326">
    <property type="component" value="Unassembled WGS sequence"/>
</dbReference>
<dbReference type="PATRIC" id="fig|582475.4.peg.203"/>
<gene>
    <name evidence="1" type="ORF">ACZ11_03975</name>
</gene>